<feature type="transmembrane region" description="Helical" evidence="1">
    <location>
        <begin position="426"/>
        <end position="449"/>
    </location>
</feature>
<dbReference type="EMBL" id="CP036262">
    <property type="protein sequence ID" value="QDS95231.1"/>
    <property type="molecule type" value="Genomic_DNA"/>
</dbReference>
<evidence type="ECO:0000313" key="2">
    <source>
        <dbReference type="EMBL" id="QDS95231.1"/>
    </source>
</evidence>
<gene>
    <name evidence="2" type="ORF">FF011L_40240</name>
</gene>
<proteinExistence type="predicted"/>
<reference evidence="2 3" key="1">
    <citation type="submission" date="2019-02" db="EMBL/GenBank/DDBJ databases">
        <title>Deep-cultivation of Planctomycetes and their phenomic and genomic characterization uncovers novel biology.</title>
        <authorList>
            <person name="Wiegand S."/>
            <person name="Jogler M."/>
            <person name="Boedeker C."/>
            <person name="Pinto D."/>
            <person name="Vollmers J."/>
            <person name="Rivas-Marin E."/>
            <person name="Kohn T."/>
            <person name="Peeters S.H."/>
            <person name="Heuer A."/>
            <person name="Rast P."/>
            <person name="Oberbeckmann S."/>
            <person name="Bunk B."/>
            <person name="Jeske O."/>
            <person name="Meyerdierks A."/>
            <person name="Storesund J.E."/>
            <person name="Kallscheuer N."/>
            <person name="Luecker S."/>
            <person name="Lage O.M."/>
            <person name="Pohl T."/>
            <person name="Merkel B.J."/>
            <person name="Hornburger P."/>
            <person name="Mueller R.-W."/>
            <person name="Bruemmer F."/>
            <person name="Labrenz M."/>
            <person name="Spormann A.M."/>
            <person name="Op den Camp H."/>
            <person name="Overmann J."/>
            <person name="Amann R."/>
            <person name="Jetten M.S.M."/>
            <person name="Mascher T."/>
            <person name="Medema M.H."/>
            <person name="Devos D.P."/>
            <person name="Kaster A.-K."/>
            <person name="Ovreas L."/>
            <person name="Rohde M."/>
            <person name="Galperin M.Y."/>
            <person name="Jogler C."/>
        </authorList>
    </citation>
    <scope>NUCLEOTIDE SEQUENCE [LARGE SCALE GENOMIC DNA]</scope>
    <source>
        <strain evidence="2 3">FF011L</strain>
    </source>
</reference>
<dbReference type="KEGG" id="rml:FF011L_40240"/>
<sequence>MVVVPSLKIVVVVIGLGVLQIAIPQAAWSGSVLELLNGFAEPADLLPAADLDKRDAEKNGIAGRVLFQLQRAGTPAVRSRRFSASEIKGYRWQPGDAIVLTGEATLQDRYPLSETLRDVLGISGISRYDLRVESIPAGQFPEGGSDLKAGREVQVLTNQMLRSWLQDAKIPHRVGLTGIVIATDSAGQPTVVATSAFEWFPLENEPVPVAGWHRLAALGVDCSLLEPLRRNDKQPLQAEEPFYQLLAATARQDADVAAGKSVKPIDLLRDSSGYVGEWIRLKVETVRVTKIFLDNKNPQEAAVGTDHYWQIDAIGKVDGKVLVESLPQEDGTIPPPIEFSGRYPVSLVVLELPPELHKEVDQTAGQEATVAMVRRQVLLDGFYYRQWSYDTEFMRSRGGGQQFGPLVIVSKMKVLDSPLANQGRSWQGIVAGCFLLGLAAIIAITWWTARKDREIARQRHLEYQDLDFNLASPDEKSGPMRPSGPT</sequence>
<dbReference type="AlphaFoldDB" id="A0A517MK08"/>
<evidence type="ECO:0000256" key="1">
    <source>
        <dbReference type="SAM" id="Phobius"/>
    </source>
</evidence>
<keyword evidence="1" id="KW-0472">Membrane</keyword>
<name>A0A517MK08_9BACT</name>
<keyword evidence="1" id="KW-0812">Transmembrane</keyword>
<accession>A0A517MK08</accession>
<evidence type="ECO:0000313" key="3">
    <source>
        <dbReference type="Proteomes" id="UP000320672"/>
    </source>
</evidence>
<protein>
    <submittedName>
        <fullName evidence="2">Uncharacterized protein</fullName>
    </submittedName>
</protein>
<keyword evidence="3" id="KW-1185">Reference proteome</keyword>
<dbReference type="Proteomes" id="UP000320672">
    <property type="component" value="Chromosome"/>
</dbReference>
<keyword evidence="1" id="KW-1133">Transmembrane helix</keyword>
<organism evidence="2 3">
    <name type="scientific">Roseimaritima multifibrata</name>
    <dbReference type="NCBI Taxonomy" id="1930274"/>
    <lineage>
        <taxon>Bacteria</taxon>
        <taxon>Pseudomonadati</taxon>
        <taxon>Planctomycetota</taxon>
        <taxon>Planctomycetia</taxon>
        <taxon>Pirellulales</taxon>
        <taxon>Pirellulaceae</taxon>
        <taxon>Roseimaritima</taxon>
    </lineage>
</organism>